<organism evidence="1">
    <name type="scientific">virus sp. ctML55</name>
    <dbReference type="NCBI Taxonomy" id="2827627"/>
    <lineage>
        <taxon>Viruses</taxon>
    </lineage>
</organism>
<sequence length="37" mass="4058">MFSNNLRLSLSGTEINHPDKAKGTLFNRIVSAIGNIK</sequence>
<protein>
    <submittedName>
        <fullName evidence="1">Uncharacterized protein</fullName>
    </submittedName>
</protein>
<accession>A0A8S5RIL6</accession>
<dbReference type="EMBL" id="BK059105">
    <property type="protein sequence ID" value="DAE30929.1"/>
    <property type="molecule type" value="Genomic_DNA"/>
</dbReference>
<reference evidence="1" key="1">
    <citation type="journal article" date="2021" name="Proc. Natl. Acad. Sci. U.S.A.">
        <title>A Catalog of Tens of Thousands of Viruses from Human Metagenomes Reveals Hidden Associations with Chronic Diseases.</title>
        <authorList>
            <person name="Tisza M.J."/>
            <person name="Buck C.B."/>
        </authorList>
    </citation>
    <scope>NUCLEOTIDE SEQUENCE</scope>
    <source>
        <strain evidence="1">CtML55</strain>
    </source>
</reference>
<proteinExistence type="predicted"/>
<name>A0A8S5RIL6_9VIRU</name>
<evidence type="ECO:0000313" key="1">
    <source>
        <dbReference type="EMBL" id="DAE30929.1"/>
    </source>
</evidence>